<dbReference type="AlphaFoldDB" id="A0A451AR62"/>
<sequence length="96" mass="11084">MFAIPCWGSFLAPTLLVPLGWLNYEIRWFDGGFYALFRMPGSGTGWNPGHSCRNLGNRFPSLESTEIRYMVIPVHRVASWSWFTRQNPSEFCFSDT</sequence>
<reference evidence="1" key="1">
    <citation type="submission" date="2019-02" db="EMBL/GenBank/DDBJ databases">
        <authorList>
            <person name="Gruber-Vodicka R. H."/>
            <person name="Seah K. B. B."/>
        </authorList>
    </citation>
    <scope>NUCLEOTIDE SEQUENCE</scope>
    <source>
        <strain evidence="1">BECK_BY19</strain>
    </source>
</reference>
<proteinExistence type="predicted"/>
<dbReference type="EMBL" id="CAADGD010000003">
    <property type="protein sequence ID" value="VFK68497.1"/>
    <property type="molecule type" value="Genomic_DNA"/>
</dbReference>
<gene>
    <name evidence="1" type="ORF">BECKUNK1418H_GA0071006_100321</name>
</gene>
<name>A0A451AR62_9GAMM</name>
<protein>
    <submittedName>
        <fullName evidence="1">Uncharacterized protein</fullName>
    </submittedName>
</protein>
<evidence type="ECO:0000313" key="1">
    <source>
        <dbReference type="EMBL" id="VFK68497.1"/>
    </source>
</evidence>
<accession>A0A451AR62</accession>
<organism evidence="1">
    <name type="scientific">Candidatus Kentrum sp. UNK</name>
    <dbReference type="NCBI Taxonomy" id="2126344"/>
    <lineage>
        <taxon>Bacteria</taxon>
        <taxon>Pseudomonadati</taxon>
        <taxon>Pseudomonadota</taxon>
        <taxon>Gammaproteobacteria</taxon>
        <taxon>Candidatus Kentrum</taxon>
    </lineage>
</organism>